<keyword evidence="2" id="KW-0548">Nucleotidyltransferase</keyword>
<keyword evidence="6" id="KW-0378">Hydrolase</keyword>
<dbReference type="GO" id="GO:0008270">
    <property type="term" value="F:zinc ion binding"/>
    <property type="evidence" value="ECO:0007669"/>
    <property type="project" value="UniProtKB-KW"/>
</dbReference>
<dbReference type="InterPro" id="IPR002156">
    <property type="entry name" value="RNaseH_domain"/>
</dbReference>
<keyword evidence="5" id="KW-0255">Endonuclease</keyword>
<evidence type="ECO:0000256" key="6">
    <source>
        <dbReference type="ARBA" id="ARBA00022801"/>
    </source>
</evidence>
<dbReference type="PANTHER" id="PTHR41694:SF3">
    <property type="entry name" value="RNA-DIRECTED DNA POLYMERASE-RELATED"/>
    <property type="match status" value="1"/>
</dbReference>
<dbReference type="GO" id="GO:0004523">
    <property type="term" value="F:RNA-DNA hybrid ribonuclease activity"/>
    <property type="evidence" value="ECO:0007669"/>
    <property type="project" value="InterPro"/>
</dbReference>
<dbReference type="SUPFAM" id="SSF46919">
    <property type="entry name" value="N-terminal Zn binding domain of HIV integrase"/>
    <property type="match status" value="1"/>
</dbReference>
<dbReference type="Gene3D" id="3.30.420.10">
    <property type="entry name" value="Ribonuclease H-like superfamily/Ribonuclease H"/>
    <property type="match status" value="1"/>
</dbReference>
<dbReference type="Gene3D" id="1.10.10.200">
    <property type="match status" value="1"/>
</dbReference>
<organism evidence="11 12">
    <name type="scientific">Nyctiprogne leucopyga</name>
    <dbReference type="NCBI Taxonomy" id="382315"/>
    <lineage>
        <taxon>Eukaryota</taxon>
        <taxon>Metazoa</taxon>
        <taxon>Chordata</taxon>
        <taxon>Craniata</taxon>
        <taxon>Vertebrata</taxon>
        <taxon>Euteleostomi</taxon>
        <taxon>Archelosauria</taxon>
        <taxon>Archosauria</taxon>
        <taxon>Dinosauria</taxon>
        <taxon>Saurischia</taxon>
        <taxon>Theropoda</taxon>
        <taxon>Coelurosauria</taxon>
        <taxon>Aves</taxon>
        <taxon>Neognathae</taxon>
        <taxon>Neoaves</taxon>
        <taxon>Strisores</taxon>
        <taxon>Caprimulgiformes</taxon>
        <taxon>Caprimulgidae</taxon>
        <taxon>Chordeilinae</taxon>
        <taxon>Nyctiprogne</taxon>
    </lineage>
</organism>
<feature type="domain" description="Integrase-type" evidence="9">
    <location>
        <begin position="101"/>
        <end position="142"/>
    </location>
</feature>
<dbReference type="PROSITE" id="PS50879">
    <property type="entry name" value="RNASE_H_1"/>
    <property type="match status" value="1"/>
</dbReference>
<dbReference type="PROSITE" id="PS50876">
    <property type="entry name" value="ZF_INTEGRASE"/>
    <property type="match status" value="1"/>
</dbReference>
<sequence>VELRAVLCAIEWWPRQSLNIVTDSQYVCNMVQRIDGALLRGVNKQALFGLLKRLWFAISERHFPFYILHVCSHTMLPGFITERNCHADLLTAPAWASPVPDIAQQAIRSHQFFHQGARALAGQFGVSITTTKDIIASCPDCQNVA</sequence>
<dbReference type="GO" id="GO:0003964">
    <property type="term" value="F:RNA-directed DNA polymerase activity"/>
    <property type="evidence" value="ECO:0007669"/>
    <property type="project" value="UniProtKB-KW"/>
</dbReference>
<name>A0A7L4CNE1_9AVES</name>
<keyword evidence="7" id="KW-0695">RNA-directed DNA polymerase</keyword>
<comment type="caution">
    <text evidence="11">The sequence shown here is derived from an EMBL/GenBank/DDBJ whole genome shotgun (WGS) entry which is preliminary data.</text>
</comment>
<keyword evidence="1" id="KW-0808">Transferase</keyword>
<keyword evidence="8" id="KW-0863">Zinc-finger</keyword>
<dbReference type="PANTHER" id="PTHR41694">
    <property type="entry name" value="ENDOGENOUS RETROVIRUS GROUP K MEMBER POL PROTEIN"/>
    <property type="match status" value="1"/>
</dbReference>
<accession>A0A7L4CNE1</accession>
<dbReference type="AlphaFoldDB" id="A0A7L4CNE1"/>
<evidence type="ECO:0000256" key="5">
    <source>
        <dbReference type="ARBA" id="ARBA00022759"/>
    </source>
</evidence>
<proteinExistence type="predicted"/>
<reference evidence="11 12" key="1">
    <citation type="submission" date="2019-09" db="EMBL/GenBank/DDBJ databases">
        <title>Bird 10,000 Genomes (B10K) Project - Family phase.</title>
        <authorList>
            <person name="Zhang G."/>
        </authorList>
    </citation>
    <scope>NUCLEOTIDE SEQUENCE [LARGE SCALE GENOMIC DNA]</scope>
    <source>
        <strain evidence="11">B10K-DU-005-01</strain>
    </source>
</reference>
<evidence type="ECO:0000256" key="4">
    <source>
        <dbReference type="ARBA" id="ARBA00022723"/>
    </source>
</evidence>
<evidence type="ECO:0000259" key="10">
    <source>
        <dbReference type="PROSITE" id="PS50879"/>
    </source>
</evidence>
<feature type="non-terminal residue" evidence="11">
    <location>
        <position position="145"/>
    </location>
</feature>
<evidence type="ECO:0000256" key="7">
    <source>
        <dbReference type="ARBA" id="ARBA00022918"/>
    </source>
</evidence>
<dbReference type="Proteomes" id="UP000551823">
    <property type="component" value="Unassembled WGS sequence"/>
</dbReference>
<dbReference type="InterPro" id="IPR017856">
    <property type="entry name" value="Integrase-like_N"/>
</dbReference>
<keyword evidence="4" id="KW-0479">Metal-binding</keyword>
<feature type="non-terminal residue" evidence="11">
    <location>
        <position position="1"/>
    </location>
</feature>
<keyword evidence="12" id="KW-1185">Reference proteome</keyword>
<keyword evidence="3" id="KW-0540">Nuclease</keyword>
<dbReference type="InterPro" id="IPR012337">
    <property type="entry name" value="RNaseH-like_sf"/>
</dbReference>
<evidence type="ECO:0000256" key="8">
    <source>
        <dbReference type="PROSITE-ProRule" id="PRU00450"/>
    </source>
</evidence>
<evidence type="ECO:0000256" key="2">
    <source>
        <dbReference type="ARBA" id="ARBA00022695"/>
    </source>
</evidence>
<dbReference type="Pfam" id="PF02022">
    <property type="entry name" value="Integrase_Zn"/>
    <property type="match status" value="1"/>
</dbReference>
<dbReference type="InterPro" id="IPR003308">
    <property type="entry name" value="Integrase_Zn-bd_dom_N"/>
</dbReference>
<evidence type="ECO:0000313" key="11">
    <source>
        <dbReference type="EMBL" id="NXW51656.1"/>
    </source>
</evidence>
<gene>
    <name evidence="11" type="primary">Ervk18_1</name>
    <name evidence="11" type="ORF">NYCLEU_R14416</name>
</gene>
<evidence type="ECO:0000259" key="9">
    <source>
        <dbReference type="PROSITE" id="PS50876"/>
    </source>
</evidence>
<keyword evidence="8" id="KW-0862">Zinc</keyword>
<protein>
    <submittedName>
        <fullName evidence="11">POK18 protein</fullName>
    </submittedName>
</protein>
<dbReference type="GO" id="GO:0035613">
    <property type="term" value="F:RNA stem-loop binding"/>
    <property type="evidence" value="ECO:0007669"/>
    <property type="project" value="TreeGrafter"/>
</dbReference>
<dbReference type="InterPro" id="IPR036397">
    <property type="entry name" value="RNaseH_sf"/>
</dbReference>
<evidence type="ECO:0000256" key="3">
    <source>
        <dbReference type="ARBA" id="ARBA00022722"/>
    </source>
</evidence>
<evidence type="ECO:0000313" key="12">
    <source>
        <dbReference type="Proteomes" id="UP000551823"/>
    </source>
</evidence>
<dbReference type="EMBL" id="VZZU01006910">
    <property type="protein sequence ID" value="NXW51656.1"/>
    <property type="molecule type" value="Genomic_DNA"/>
</dbReference>
<dbReference type="Pfam" id="PF00075">
    <property type="entry name" value="RNase_H"/>
    <property type="match status" value="1"/>
</dbReference>
<evidence type="ECO:0000256" key="1">
    <source>
        <dbReference type="ARBA" id="ARBA00022679"/>
    </source>
</evidence>
<dbReference type="SUPFAM" id="SSF53098">
    <property type="entry name" value="Ribonuclease H-like"/>
    <property type="match status" value="1"/>
</dbReference>
<feature type="domain" description="RNase H type-1" evidence="10">
    <location>
        <begin position="1"/>
        <end position="96"/>
    </location>
</feature>